<dbReference type="AlphaFoldDB" id="A0A1I1S1F3"/>
<name>A0A1I1S1F3_9FLAO</name>
<keyword evidence="2" id="KW-1185">Reference proteome</keyword>
<protein>
    <recommendedName>
        <fullName evidence="3">Por secretion system C-terminal sorting domain-containing protein</fullName>
    </recommendedName>
</protein>
<evidence type="ECO:0000313" key="2">
    <source>
        <dbReference type="Proteomes" id="UP000199439"/>
    </source>
</evidence>
<organism evidence="1 2">
    <name type="scientific">Algibacter pectinivorans</name>
    <dbReference type="NCBI Taxonomy" id="870482"/>
    <lineage>
        <taxon>Bacteria</taxon>
        <taxon>Pseudomonadati</taxon>
        <taxon>Bacteroidota</taxon>
        <taxon>Flavobacteriia</taxon>
        <taxon>Flavobacteriales</taxon>
        <taxon>Flavobacteriaceae</taxon>
        <taxon>Algibacter</taxon>
    </lineage>
</organism>
<dbReference type="EMBL" id="FOMI01000011">
    <property type="protein sequence ID" value="SFD38368.1"/>
    <property type="molecule type" value="Genomic_DNA"/>
</dbReference>
<accession>A0A1I1S1F3</accession>
<sequence>MTNKSNDLNTDDNQNIYLSIDHLKKGQYLLNIMLNNKIIKSIKLKK</sequence>
<evidence type="ECO:0008006" key="3">
    <source>
        <dbReference type="Google" id="ProtNLM"/>
    </source>
</evidence>
<reference evidence="2" key="1">
    <citation type="submission" date="2016-10" db="EMBL/GenBank/DDBJ databases">
        <authorList>
            <person name="Varghese N."/>
            <person name="Submissions S."/>
        </authorList>
    </citation>
    <scope>NUCLEOTIDE SEQUENCE [LARGE SCALE GENOMIC DNA]</scope>
    <source>
        <strain evidence="2">DSM 25730</strain>
    </source>
</reference>
<evidence type="ECO:0000313" key="1">
    <source>
        <dbReference type="EMBL" id="SFD38368.1"/>
    </source>
</evidence>
<gene>
    <name evidence="1" type="ORF">SAMN04487987_111102</name>
</gene>
<proteinExistence type="predicted"/>
<dbReference type="Proteomes" id="UP000199439">
    <property type="component" value="Unassembled WGS sequence"/>
</dbReference>
<dbReference type="RefSeq" id="WP_175473588.1">
    <property type="nucleotide sequence ID" value="NZ_FOMI01000011.1"/>
</dbReference>
<dbReference type="STRING" id="870482.SAMN04487987_111102"/>